<dbReference type="InterPro" id="IPR014029">
    <property type="entry name" value="NADH_UbQ_OxRdtase_49kDa_CS"/>
</dbReference>
<name>A0A6J7GXD0_9ZZZZ</name>
<dbReference type="PANTHER" id="PTHR11993:SF10">
    <property type="entry name" value="NADH DEHYDROGENASE [UBIQUINONE] IRON-SULFUR PROTEIN 2, MITOCHONDRIAL"/>
    <property type="match status" value="1"/>
</dbReference>
<dbReference type="PROSITE" id="PS00535">
    <property type="entry name" value="COMPLEX1_49K"/>
    <property type="match status" value="1"/>
</dbReference>
<evidence type="ECO:0000256" key="2">
    <source>
        <dbReference type="ARBA" id="ARBA00022448"/>
    </source>
</evidence>
<evidence type="ECO:0000259" key="5">
    <source>
        <dbReference type="Pfam" id="PF00346"/>
    </source>
</evidence>
<dbReference type="SUPFAM" id="SSF56762">
    <property type="entry name" value="HydB/Nqo4-like"/>
    <property type="match status" value="1"/>
</dbReference>
<dbReference type="InterPro" id="IPR029014">
    <property type="entry name" value="NiFe-Hase_large"/>
</dbReference>
<proteinExistence type="inferred from homology"/>
<keyword evidence="4" id="KW-0520">NAD</keyword>
<evidence type="ECO:0000313" key="6">
    <source>
        <dbReference type="EMBL" id="CAB4908923.1"/>
    </source>
</evidence>
<evidence type="ECO:0000256" key="4">
    <source>
        <dbReference type="ARBA" id="ARBA00023027"/>
    </source>
</evidence>
<dbReference type="AlphaFoldDB" id="A0A6J7GXD0"/>
<dbReference type="Gene3D" id="1.10.645.10">
    <property type="entry name" value="Cytochrome-c3 Hydrogenase, chain B"/>
    <property type="match status" value="1"/>
</dbReference>
<keyword evidence="2" id="KW-0813">Transport</keyword>
<sequence length="368" mass="39407">MSSHVTVAVGPGSDSADITLDLGDLHPTSHGGLRLRLTLDGEVITAAEGLPGLLHRGAEKLFEARDYRQIIMLADRHDWHGAFGSEVGVALAVEQLAGISVPERATLLRTLLCEITRIQSTLIFVGVPLQADSALVLRERWLDHVETYTGNRVHPMICRVGGLATDVTDDWLRTTSHLVAATRECATLLRRDLSDQGDTWRSVAVLSAESASTVGASGPVARASGLDVDLRRDDPYLAYDRLPLRVITNPGGDALARFEVMVEQIPVSLDIIDTCIDYLGSISGPVAVRLPKVLRAPEGETYVWTENPTGINGYHLVSHGEPAPWRLKIRSGGFGNLQALAAALPGTTVSGLPIAIASFALAAGDIDR</sequence>
<dbReference type="GO" id="GO:0051287">
    <property type="term" value="F:NAD binding"/>
    <property type="evidence" value="ECO:0007669"/>
    <property type="project" value="InterPro"/>
</dbReference>
<feature type="domain" description="NADH-quinone oxidoreductase subunit D" evidence="5">
    <location>
        <begin position="137"/>
        <end position="293"/>
    </location>
</feature>
<reference evidence="6" key="1">
    <citation type="submission" date="2020-05" db="EMBL/GenBank/DDBJ databases">
        <authorList>
            <person name="Chiriac C."/>
            <person name="Salcher M."/>
            <person name="Ghai R."/>
            <person name="Kavagutti S V."/>
        </authorList>
    </citation>
    <scope>NUCLEOTIDE SEQUENCE</scope>
</reference>
<keyword evidence="3" id="KW-1278">Translocase</keyword>
<dbReference type="GO" id="GO:0048038">
    <property type="term" value="F:quinone binding"/>
    <property type="evidence" value="ECO:0007669"/>
    <property type="project" value="InterPro"/>
</dbReference>
<dbReference type="InterPro" id="IPR022885">
    <property type="entry name" value="NDH1_su_D/H"/>
</dbReference>
<accession>A0A6J7GXD0</accession>
<evidence type="ECO:0000256" key="1">
    <source>
        <dbReference type="ARBA" id="ARBA00005769"/>
    </source>
</evidence>
<dbReference type="InterPro" id="IPR001135">
    <property type="entry name" value="NADH_Q_OxRdtase_suD"/>
</dbReference>
<dbReference type="Pfam" id="PF00346">
    <property type="entry name" value="Complex1_49kDa"/>
    <property type="match status" value="2"/>
</dbReference>
<dbReference type="EMBL" id="CAFBMR010000016">
    <property type="protein sequence ID" value="CAB4908923.1"/>
    <property type="molecule type" value="Genomic_DNA"/>
</dbReference>
<comment type="similarity">
    <text evidence="1">Belongs to the complex I 49 kDa subunit family.</text>
</comment>
<dbReference type="GO" id="GO:0016651">
    <property type="term" value="F:oxidoreductase activity, acting on NAD(P)H"/>
    <property type="evidence" value="ECO:0007669"/>
    <property type="project" value="InterPro"/>
</dbReference>
<feature type="domain" description="NADH-quinone oxidoreductase subunit D" evidence="5">
    <location>
        <begin position="294"/>
        <end position="368"/>
    </location>
</feature>
<gene>
    <name evidence="6" type="ORF">UFOPK3610_00644</name>
</gene>
<protein>
    <submittedName>
        <fullName evidence="6">Unannotated protein</fullName>
    </submittedName>
</protein>
<organism evidence="6">
    <name type="scientific">freshwater metagenome</name>
    <dbReference type="NCBI Taxonomy" id="449393"/>
    <lineage>
        <taxon>unclassified sequences</taxon>
        <taxon>metagenomes</taxon>
        <taxon>ecological metagenomes</taxon>
    </lineage>
</organism>
<dbReference type="PANTHER" id="PTHR11993">
    <property type="entry name" value="NADH-UBIQUINONE OXIDOREDUCTASE 49 KDA SUBUNIT"/>
    <property type="match status" value="1"/>
</dbReference>
<evidence type="ECO:0000256" key="3">
    <source>
        <dbReference type="ARBA" id="ARBA00022967"/>
    </source>
</evidence>